<gene>
    <name evidence="1" type="ORF">E3U43_002459</name>
</gene>
<name>A0ACD3QRP7_LARCR</name>
<evidence type="ECO:0000313" key="2">
    <source>
        <dbReference type="Proteomes" id="UP000793456"/>
    </source>
</evidence>
<evidence type="ECO:0000313" key="1">
    <source>
        <dbReference type="EMBL" id="TMS09800.1"/>
    </source>
</evidence>
<comment type="caution">
    <text evidence="1">The sequence shown here is derived from an EMBL/GenBank/DDBJ whole genome shotgun (WGS) entry which is preliminary data.</text>
</comment>
<reference evidence="1" key="1">
    <citation type="submission" date="2018-11" db="EMBL/GenBank/DDBJ databases">
        <title>The sequence and de novo assembly of Larimichthys crocea genome using PacBio and Hi-C technologies.</title>
        <authorList>
            <person name="Xu P."/>
            <person name="Chen B."/>
            <person name="Zhou Z."/>
            <person name="Ke Q."/>
            <person name="Wu Y."/>
            <person name="Bai H."/>
            <person name="Pu F."/>
        </authorList>
    </citation>
    <scope>NUCLEOTIDE SEQUENCE</scope>
    <source>
        <tissue evidence="1">Muscle</tissue>
    </source>
</reference>
<protein>
    <submittedName>
        <fullName evidence="1">Uncharacterized protein</fullName>
    </submittedName>
</protein>
<organism evidence="1 2">
    <name type="scientific">Larimichthys crocea</name>
    <name type="common">Large yellow croaker</name>
    <name type="synonym">Pseudosciaena crocea</name>
    <dbReference type="NCBI Taxonomy" id="215358"/>
    <lineage>
        <taxon>Eukaryota</taxon>
        <taxon>Metazoa</taxon>
        <taxon>Chordata</taxon>
        <taxon>Craniata</taxon>
        <taxon>Vertebrata</taxon>
        <taxon>Euteleostomi</taxon>
        <taxon>Actinopterygii</taxon>
        <taxon>Neopterygii</taxon>
        <taxon>Teleostei</taxon>
        <taxon>Neoteleostei</taxon>
        <taxon>Acanthomorphata</taxon>
        <taxon>Eupercaria</taxon>
        <taxon>Sciaenidae</taxon>
        <taxon>Larimichthys</taxon>
    </lineage>
</organism>
<keyword evidence="2" id="KW-1185">Reference proteome</keyword>
<sequence length="744" mass="84084">MPSSPYGEIEDHNRQLTSELNRFKFGPTSSSGLVGEEGSEGGLFKPGNGGNGNGSSSGMMMEELKSARMQINELSGKVMKLQYENRVLMSNVQRCDLAAHLGLRTGSPRDSDAESDGGRREAAEDEEARRLLLLHPKREGPIGGESDSEDLFEKTTTTSGFGSIKPSDGSELSATDLANRRREERESFTNVKREAERLGKTVDRLITDTDSLIFEGRLLVTTGESLEGGAASGNKPDTQVLDTINTRMKAFRTELHIFVEKLDHIGEGLRERTDDLSPMPNLTESSSFLSTVTSMSRDSPIGTFGRDLVTDFQLRDTPASDIQLRLDHERRLRAATEEREAVVSLPQQDDERLRLEAQRGGLELQGLQSHEVPWNQERATLLQEVRFFRRNTIIFYMKLRWILTHWRLARKDDPGEETVHPEYEKMEGIPELGVIMEQAEGESARDDRLCLPQTQGDAPDTTPIMPLLSPDRHLQHQRQFGENRQVLQAVRTLLEEFREELQEEETRRCQLQQSYANDKAAWEVKWAEMKCQVAQLEEEAQSKVRGEAQGDEGELTRDPEWALNQEREEHQRLLAESHNTSLDLRWKLQHGEMRWGRERAELLERFDRERQEWDGSIRELHRKMERLQRELNTRQDEGIDVKDGSLAHRGVFSPQDSPCSAPRSPRSPRSPCTSTPVPVPPMRSHSDSEAMLEEQGAAMRLKGPTENLFLDALSLDPLSGLGGPTTALQTGEREEVPLHEGGSE</sequence>
<dbReference type="Proteomes" id="UP000793456">
    <property type="component" value="Chromosome XV"/>
</dbReference>
<accession>A0ACD3QRP7</accession>
<proteinExistence type="predicted"/>
<dbReference type="EMBL" id="CM011688">
    <property type="protein sequence ID" value="TMS09800.1"/>
    <property type="molecule type" value="Genomic_DNA"/>
</dbReference>